<comment type="caution">
    <text evidence="2">The sequence shown here is derived from an EMBL/GenBank/DDBJ whole genome shotgun (WGS) entry which is preliminary data.</text>
</comment>
<evidence type="ECO:0000313" key="2">
    <source>
        <dbReference type="EMBL" id="GGZ62157.1"/>
    </source>
</evidence>
<protein>
    <recommendedName>
        <fullName evidence="4">Histidine phosphatase superfamily (Branch 1)</fullName>
    </recommendedName>
</protein>
<dbReference type="EMBL" id="BMWY01000007">
    <property type="protein sequence ID" value="GGZ62157.1"/>
    <property type="molecule type" value="Genomic_DNA"/>
</dbReference>
<feature type="compositionally biased region" description="Basic and acidic residues" evidence="1">
    <location>
        <begin position="7"/>
        <end position="22"/>
    </location>
</feature>
<feature type="region of interest" description="Disordered" evidence="1">
    <location>
        <begin position="1"/>
        <end position="22"/>
    </location>
</feature>
<gene>
    <name evidence="2" type="ORF">GCM10008088_24580</name>
</gene>
<keyword evidence="3" id="KW-1185">Reference proteome</keyword>
<reference evidence="3" key="1">
    <citation type="journal article" date="2019" name="Int. J. Syst. Evol. Microbiol.">
        <title>The Global Catalogue of Microorganisms (GCM) 10K type strain sequencing project: providing services to taxonomists for standard genome sequencing and annotation.</title>
        <authorList>
            <consortium name="The Broad Institute Genomics Platform"/>
            <consortium name="The Broad Institute Genome Sequencing Center for Infectious Disease"/>
            <person name="Wu L."/>
            <person name="Ma J."/>
        </authorList>
    </citation>
    <scope>NUCLEOTIDE SEQUENCE [LARGE SCALE GENOMIC DNA]</scope>
    <source>
        <strain evidence="3">KCTC 12708</strain>
    </source>
</reference>
<evidence type="ECO:0008006" key="4">
    <source>
        <dbReference type="Google" id="ProtNLM"/>
    </source>
</evidence>
<dbReference type="InterPro" id="IPR029033">
    <property type="entry name" value="His_PPase_superfam"/>
</dbReference>
<dbReference type="InterPro" id="IPR013078">
    <property type="entry name" value="His_Pase_superF_clade-1"/>
</dbReference>
<dbReference type="CDD" id="cd07067">
    <property type="entry name" value="HP_PGM_like"/>
    <property type="match status" value="1"/>
</dbReference>
<dbReference type="Gene3D" id="3.40.50.1240">
    <property type="entry name" value="Phosphoglycerate mutase-like"/>
    <property type="match status" value="1"/>
</dbReference>
<dbReference type="Proteomes" id="UP000615593">
    <property type="component" value="Unassembled WGS sequence"/>
</dbReference>
<dbReference type="SUPFAM" id="SSF53254">
    <property type="entry name" value="Phosphoglycerate mutase-like"/>
    <property type="match status" value="1"/>
</dbReference>
<organism evidence="2 3">
    <name type="scientific">Mesonia mobilis</name>
    <dbReference type="NCBI Taxonomy" id="369791"/>
    <lineage>
        <taxon>Bacteria</taxon>
        <taxon>Pseudomonadati</taxon>
        <taxon>Bacteroidota</taxon>
        <taxon>Flavobacteriia</taxon>
        <taxon>Flavobacteriales</taxon>
        <taxon>Flavobacteriaceae</taxon>
        <taxon>Mesonia</taxon>
    </lineage>
</organism>
<name>A0ABQ3BZ88_9FLAO</name>
<dbReference type="Pfam" id="PF00300">
    <property type="entry name" value="His_Phos_1"/>
    <property type="match status" value="1"/>
</dbReference>
<accession>A0ABQ3BZ88</accession>
<sequence length="181" mass="21226">MFSCKEQQQEKEKEEKMAISEAETNFKPKDTTIYYFVRHAEKDREADTNDPHLLPVGMHRANFWAEVLKDKNIDLVFSTNYQRTIETARPTAEEAEVKIELYKANHLYSKDFQQKTNGKRVFIVGHQDTTPQFVNKVLGKNKYQRIADDENSELYTVTIYPDGKKTSQVKKFPLPEEDNQE</sequence>
<evidence type="ECO:0000313" key="3">
    <source>
        <dbReference type="Proteomes" id="UP000615593"/>
    </source>
</evidence>
<evidence type="ECO:0000256" key="1">
    <source>
        <dbReference type="SAM" id="MobiDB-lite"/>
    </source>
</evidence>
<proteinExistence type="predicted"/>